<feature type="compositionally biased region" description="Polar residues" evidence="1">
    <location>
        <begin position="201"/>
        <end position="212"/>
    </location>
</feature>
<evidence type="ECO:0000313" key="3">
    <source>
        <dbReference type="Proteomes" id="UP000481861"/>
    </source>
</evidence>
<feature type="region of interest" description="Disordered" evidence="1">
    <location>
        <begin position="201"/>
        <end position="264"/>
    </location>
</feature>
<reference evidence="2 3" key="1">
    <citation type="submission" date="2020-01" db="EMBL/GenBank/DDBJ databases">
        <authorList>
            <consortium name="DOE Joint Genome Institute"/>
            <person name="Haridas S."/>
            <person name="Albert R."/>
            <person name="Binder M."/>
            <person name="Bloem J."/>
            <person name="Labutti K."/>
            <person name="Salamov A."/>
            <person name="Andreopoulos B."/>
            <person name="Baker S.E."/>
            <person name="Barry K."/>
            <person name="Bills G."/>
            <person name="Bluhm B.H."/>
            <person name="Cannon C."/>
            <person name="Castanera R."/>
            <person name="Culley D.E."/>
            <person name="Daum C."/>
            <person name="Ezra D."/>
            <person name="Gonzalez J.B."/>
            <person name="Henrissat B."/>
            <person name="Kuo A."/>
            <person name="Liang C."/>
            <person name="Lipzen A."/>
            <person name="Lutzoni F."/>
            <person name="Magnuson J."/>
            <person name="Mondo S."/>
            <person name="Nolan M."/>
            <person name="Ohm R."/>
            <person name="Pangilinan J."/>
            <person name="Park H.-J.H."/>
            <person name="Ramirez L."/>
            <person name="Alfaro M."/>
            <person name="Sun H."/>
            <person name="Tritt A."/>
            <person name="Yoshinaga Y."/>
            <person name="Zwiers L.-H.L."/>
            <person name="Turgeon B.G."/>
            <person name="Goodwin S.B."/>
            <person name="Spatafora J.W."/>
            <person name="Crous P.W."/>
            <person name="Grigoriev I.V."/>
        </authorList>
    </citation>
    <scope>NUCLEOTIDE SEQUENCE [LARGE SCALE GENOMIC DNA]</scope>
    <source>
        <strain evidence="2 3">CBS 611.86</strain>
    </source>
</reference>
<feature type="region of interest" description="Disordered" evidence="1">
    <location>
        <begin position="389"/>
        <end position="417"/>
    </location>
</feature>
<protein>
    <recommendedName>
        <fullName evidence="4">Fork-head domain-containing protein</fullName>
    </recommendedName>
</protein>
<dbReference type="OrthoDB" id="5431456at2759"/>
<comment type="caution">
    <text evidence="2">The sequence shown here is derived from an EMBL/GenBank/DDBJ whole genome shotgun (WGS) entry which is preliminary data.</text>
</comment>
<feature type="compositionally biased region" description="Polar residues" evidence="1">
    <location>
        <begin position="47"/>
        <end position="74"/>
    </location>
</feature>
<evidence type="ECO:0000256" key="1">
    <source>
        <dbReference type="SAM" id="MobiDB-lite"/>
    </source>
</evidence>
<dbReference type="AlphaFoldDB" id="A0A7C8IGH7"/>
<dbReference type="SUPFAM" id="SSF46785">
    <property type="entry name" value="Winged helix' DNA-binding domain"/>
    <property type="match status" value="1"/>
</dbReference>
<sequence>MQPSIEGANKQPVNAAPLSGPGKVEGEGGKEPTVDDLLEESDVGEDGTSTPNGIPSSKTSVATTEPQVQTNDTSYPVDGDKYLSSCKTMPKVASHLANSRKLGQYAYRELIGIALLAANGTRWPTARIHDWIVKTFPGRYQKGIGRWESSLSAILSASPDFRGEKCPGSATRLEWTFTNATTRRRYATQFPEYCLSPAFTSQSTSPLRTPFQSRADAMEPTGPTHSLNSAARRSPSPGVLTRTPNTKEERMMEGPNGLSKDAQSVVCEKPSPTVETAREHVPVFVPYTKGASTRHVQNKDGDATGATSVFVPFDQQPRPTFAMEPGSGVRVETSFLNAFPEYAKPSIETMTQKQIDDKIAEIKKRPSRKHTFGQRLAFCRTHRKDVHNELEGVTRPKYTSRQKGDGGSDEDAEMHDMGSDEKDFEDIMDLPENSIPMIHEGQLAFRDGTLVNGKLPRSRVVHKVGRKYGI</sequence>
<name>A0A7C8IGH7_9PLEO</name>
<feature type="compositionally biased region" description="Acidic residues" evidence="1">
    <location>
        <begin position="34"/>
        <end position="45"/>
    </location>
</feature>
<keyword evidence="3" id="KW-1185">Reference proteome</keyword>
<accession>A0A7C8IGH7</accession>
<organism evidence="2 3">
    <name type="scientific">Massariosphaeria phaeospora</name>
    <dbReference type="NCBI Taxonomy" id="100035"/>
    <lineage>
        <taxon>Eukaryota</taxon>
        <taxon>Fungi</taxon>
        <taxon>Dikarya</taxon>
        <taxon>Ascomycota</taxon>
        <taxon>Pezizomycotina</taxon>
        <taxon>Dothideomycetes</taxon>
        <taxon>Pleosporomycetidae</taxon>
        <taxon>Pleosporales</taxon>
        <taxon>Pleosporales incertae sedis</taxon>
        <taxon>Massariosphaeria</taxon>
    </lineage>
</organism>
<proteinExistence type="predicted"/>
<dbReference type="InterPro" id="IPR036390">
    <property type="entry name" value="WH_DNA-bd_sf"/>
</dbReference>
<feature type="compositionally biased region" description="Basic and acidic residues" evidence="1">
    <location>
        <begin position="24"/>
        <end position="33"/>
    </location>
</feature>
<feature type="region of interest" description="Disordered" evidence="1">
    <location>
        <begin position="1"/>
        <end position="76"/>
    </location>
</feature>
<dbReference type="Proteomes" id="UP000481861">
    <property type="component" value="Unassembled WGS sequence"/>
</dbReference>
<dbReference type="EMBL" id="JAADJZ010000009">
    <property type="protein sequence ID" value="KAF2872407.1"/>
    <property type="molecule type" value="Genomic_DNA"/>
</dbReference>
<gene>
    <name evidence="2" type="ORF">BDV95DRAFT_606023</name>
</gene>
<evidence type="ECO:0008006" key="4">
    <source>
        <dbReference type="Google" id="ProtNLM"/>
    </source>
</evidence>
<evidence type="ECO:0000313" key="2">
    <source>
        <dbReference type="EMBL" id="KAF2872407.1"/>
    </source>
</evidence>